<dbReference type="InterPro" id="IPR001024">
    <property type="entry name" value="PLAT/LH2_dom"/>
</dbReference>
<dbReference type="FunFam" id="1.20.245.10:FF:000002">
    <property type="entry name" value="Lipoxygenase"/>
    <property type="match status" value="1"/>
</dbReference>
<gene>
    <name evidence="18" type="ORF">CCAM_LOCUS10883</name>
</gene>
<dbReference type="InterPro" id="IPR001246">
    <property type="entry name" value="LipOase_plant"/>
</dbReference>
<dbReference type="SUPFAM" id="SSF48484">
    <property type="entry name" value="Lipoxigenase"/>
    <property type="match status" value="1"/>
</dbReference>
<keyword evidence="7" id="KW-0276">Fatty acid metabolism</keyword>
<dbReference type="PROSITE" id="PS51393">
    <property type="entry name" value="LIPOXYGENASE_3"/>
    <property type="match status" value="1"/>
</dbReference>
<keyword evidence="12 15" id="KW-0275">Fatty acid biosynthesis</keyword>
<evidence type="ECO:0000256" key="9">
    <source>
        <dbReference type="ARBA" id="ARBA00023002"/>
    </source>
</evidence>
<dbReference type="GO" id="GO:0016165">
    <property type="term" value="F:linoleate 13S-lipoxygenase activity"/>
    <property type="evidence" value="ECO:0007669"/>
    <property type="project" value="UniProtKB-ARBA"/>
</dbReference>
<keyword evidence="6 15" id="KW-0925">Oxylipin biosynthesis</keyword>
<protein>
    <recommendedName>
        <fullName evidence="15">Lipoxygenase</fullName>
        <ecNumber evidence="15">1.13.11.-</ecNumber>
    </recommendedName>
</protein>
<evidence type="ECO:0000256" key="13">
    <source>
        <dbReference type="PROSITE-ProRule" id="PRU00152"/>
    </source>
</evidence>
<dbReference type="Gene3D" id="4.10.372.10">
    <property type="entry name" value="Lipoxygenase-1, Domain 3"/>
    <property type="match status" value="1"/>
</dbReference>
<evidence type="ECO:0000256" key="5">
    <source>
        <dbReference type="ARBA" id="ARBA00022723"/>
    </source>
</evidence>
<evidence type="ECO:0000259" key="16">
    <source>
        <dbReference type="PROSITE" id="PS50095"/>
    </source>
</evidence>
<evidence type="ECO:0000259" key="17">
    <source>
        <dbReference type="PROSITE" id="PS51393"/>
    </source>
</evidence>
<dbReference type="Gene3D" id="2.60.60.20">
    <property type="entry name" value="PLAT/LH2 domain"/>
    <property type="match status" value="1"/>
</dbReference>
<dbReference type="UniPathway" id="UPA00382"/>
<sequence length="900" mass="102279">MVVMGTAVLMKTNVLDLNDFNASIVDDLSDILGHKTRQKWSWVKMLLLGSLLTTKQQGKKKKIKGRAVLAKKNALDFNDFKASIVDNLSDFLGRKVSVEFISSALPHSLGKRSKATSLNNWVLNNPLLASGESAFEFGFEWDEDFGVPVACVIKNNHPNEFFLKTITLHDLPNHGDVHFVCHSWVYPASKYNYDRVFFANQALLPSETPALLKEYREQELVILRGTGSGELKEWDRVYDYAYYNDLGDPDKGEEFARPILGGNSEYPYPRRGRTGRSPTKTDPNFESRIPLLMSLDIYVPRDERFGHLKLADFLTYALKSLVQFFLPEFKSLFDSTPKEFDSIQDVLNLYEGGIRLPQGPLFKAITDNIPIEMLREFFRSDGEGLFKFPTPQVIQEDKTAWRTNDEFGREMLAGVNPVIISRLQEFPPKSKLDPNVYGDQTSKITKENIQGRLDGLSVEEAIKNNRLFILNHHDMLMPYLRRINSTNNKIYASRTMLFLQTDGTLMPIAIELSLPNPLGDKFGAKSKVYTPAEEGVENGVWQLAKAYVAVNDSGVHQLVSHWLNTHAVIEPFVIATNRQLSVLHPIYKLLHPHFRDTMTINALARQILINAGGILEKTVFPGRYAMEMSAVVYKDWVFTDQALPTDLVKRGVAVEDQNSPHGVRLLIEDYPYAVDGLEIWSSIKTWVDDYCKLYYKSDDMVLKDTELQAWWKELREQGHGDLKDKPWWPKMQTVQELIDSCTIIIWIASALHAAVNFGQYPYAGYLPNRPTLSRRFMPEPGTTEYKELETDPDKVFLRTITAQLQTLLGVSLIEILSRHPSDEVYLGQRESPEWTKDQEARDAFARFGKKLGDIEDGIMKMNTDVKLKNRTGPVKVPYTLLFPTSEAGLTGKGIPNSVSI</sequence>
<evidence type="ECO:0000256" key="15">
    <source>
        <dbReference type="RuleBase" id="RU003975"/>
    </source>
</evidence>
<dbReference type="InterPro" id="IPR000907">
    <property type="entry name" value="LipOase"/>
</dbReference>
<dbReference type="Gene3D" id="3.10.450.60">
    <property type="match status" value="1"/>
</dbReference>
<dbReference type="FunFam" id="4.10.375.10:FF:000001">
    <property type="entry name" value="Lipoxygenase"/>
    <property type="match status" value="1"/>
</dbReference>
<dbReference type="PANTHER" id="PTHR11771">
    <property type="entry name" value="LIPOXYGENASE"/>
    <property type="match status" value="1"/>
</dbReference>
<dbReference type="PROSITE" id="PS00711">
    <property type="entry name" value="LIPOXYGENASE_1"/>
    <property type="match status" value="1"/>
</dbReference>
<name>A0A484KZC9_9ASTE</name>
<evidence type="ECO:0000256" key="8">
    <source>
        <dbReference type="ARBA" id="ARBA00022964"/>
    </source>
</evidence>
<dbReference type="InterPro" id="IPR036392">
    <property type="entry name" value="PLAT/LH2_dom_sf"/>
</dbReference>
<dbReference type="GO" id="GO:0046872">
    <property type="term" value="F:metal ion binding"/>
    <property type="evidence" value="ECO:0007669"/>
    <property type="project" value="UniProtKB-UniRule"/>
</dbReference>
<dbReference type="FunFam" id="4.10.372.10:FF:000001">
    <property type="entry name" value="Lipoxygenase"/>
    <property type="match status" value="1"/>
</dbReference>
<dbReference type="EMBL" id="OOIL02000769">
    <property type="protein sequence ID" value="VFQ69107.1"/>
    <property type="molecule type" value="Genomic_DNA"/>
</dbReference>
<dbReference type="GO" id="GO:0034440">
    <property type="term" value="P:lipid oxidation"/>
    <property type="evidence" value="ECO:0007669"/>
    <property type="project" value="InterPro"/>
</dbReference>
<dbReference type="GO" id="GO:0031408">
    <property type="term" value="P:oxylipin biosynthetic process"/>
    <property type="evidence" value="ECO:0007669"/>
    <property type="project" value="UniProtKB-UniRule"/>
</dbReference>
<dbReference type="Proteomes" id="UP000595140">
    <property type="component" value="Unassembled WGS sequence"/>
</dbReference>
<dbReference type="PRINTS" id="PR00087">
    <property type="entry name" value="LIPOXYGENASE"/>
</dbReference>
<accession>A0A484KZC9</accession>
<evidence type="ECO:0000256" key="3">
    <source>
        <dbReference type="ARBA" id="ARBA00011245"/>
    </source>
</evidence>
<evidence type="ECO:0000313" key="18">
    <source>
        <dbReference type="EMBL" id="VFQ69107.1"/>
    </source>
</evidence>
<keyword evidence="10 14" id="KW-0408">Iron</keyword>
<dbReference type="InterPro" id="IPR027433">
    <property type="entry name" value="Lipoxygenase_dom_3"/>
</dbReference>
<keyword evidence="9 14" id="KW-0560">Oxidoreductase</keyword>
<dbReference type="PROSITE" id="PS50095">
    <property type="entry name" value="PLAT"/>
    <property type="match status" value="1"/>
</dbReference>
<keyword evidence="19" id="KW-1185">Reference proteome</keyword>
<evidence type="ECO:0000256" key="2">
    <source>
        <dbReference type="ARBA" id="ARBA00009419"/>
    </source>
</evidence>
<comment type="function">
    <text evidence="15">Plant lipoxygenase may be involved in a number of diverse aspects of plant physiology including growth and development, pest resistance, and senescence or responses to wounding.</text>
</comment>
<evidence type="ECO:0000256" key="14">
    <source>
        <dbReference type="RuleBase" id="RU003974"/>
    </source>
</evidence>
<evidence type="ECO:0000256" key="6">
    <source>
        <dbReference type="ARBA" id="ARBA00022767"/>
    </source>
</evidence>
<dbReference type="EC" id="1.13.11.-" evidence="15"/>
<feature type="domain" description="PLAT" evidence="16">
    <location>
        <begin position="78"/>
        <end position="199"/>
    </location>
</feature>
<reference evidence="18 19" key="1">
    <citation type="submission" date="2018-04" db="EMBL/GenBank/DDBJ databases">
        <authorList>
            <person name="Vogel A."/>
        </authorList>
    </citation>
    <scope>NUCLEOTIDE SEQUENCE [LARGE SCALE GENOMIC DNA]</scope>
</reference>
<evidence type="ECO:0000256" key="1">
    <source>
        <dbReference type="ARBA" id="ARBA00001962"/>
    </source>
</evidence>
<comment type="caution">
    <text evidence="13">Lacks conserved residue(s) required for the propagation of feature annotation.</text>
</comment>
<comment type="similarity">
    <text evidence="2 14">Belongs to the lipoxygenase family.</text>
</comment>
<dbReference type="SMART" id="SM00308">
    <property type="entry name" value="LH2"/>
    <property type="match status" value="1"/>
</dbReference>
<dbReference type="OrthoDB" id="407298at2759"/>
<dbReference type="CDD" id="cd01751">
    <property type="entry name" value="PLAT_LH2"/>
    <property type="match status" value="1"/>
</dbReference>
<dbReference type="SUPFAM" id="SSF49723">
    <property type="entry name" value="Lipase/lipooxygenase domain (PLAT/LH2 domain)"/>
    <property type="match status" value="1"/>
</dbReference>
<evidence type="ECO:0000256" key="10">
    <source>
        <dbReference type="ARBA" id="ARBA00023004"/>
    </source>
</evidence>
<evidence type="ECO:0000313" key="19">
    <source>
        <dbReference type="Proteomes" id="UP000595140"/>
    </source>
</evidence>
<dbReference type="InterPro" id="IPR020834">
    <property type="entry name" value="LipOase_CS"/>
</dbReference>
<evidence type="ECO:0000256" key="4">
    <source>
        <dbReference type="ARBA" id="ARBA00022516"/>
    </source>
</evidence>
<dbReference type="Pfam" id="PF00305">
    <property type="entry name" value="Lipoxygenase"/>
    <property type="match status" value="1"/>
</dbReference>
<dbReference type="PROSITE" id="PS00081">
    <property type="entry name" value="LIPOXYGENASE_2"/>
    <property type="match status" value="1"/>
</dbReference>
<comment type="subunit">
    <text evidence="3">Monomer.</text>
</comment>
<proteinExistence type="inferred from homology"/>
<keyword evidence="8 14" id="KW-0223">Dioxygenase</keyword>
<evidence type="ECO:0000256" key="12">
    <source>
        <dbReference type="ARBA" id="ARBA00023160"/>
    </source>
</evidence>
<dbReference type="InterPro" id="IPR042057">
    <property type="entry name" value="Lipoxy_PLAT/LH2"/>
</dbReference>
<dbReference type="InterPro" id="IPR036226">
    <property type="entry name" value="LipOase_C_sf"/>
</dbReference>
<keyword evidence="5 14" id="KW-0479">Metal-binding</keyword>
<dbReference type="AlphaFoldDB" id="A0A484KZC9"/>
<dbReference type="PRINTS" id="PR00468">
    <property type="entry name" value="PLTLPOXGNASE"/>
</dbReference>
<dbReference type="GO" id="GO:0006633">
    <property type="term" value="P:fatty acid biosynthetic process"/>
    <property type="evidence" value="ECO:0007669"/>
    <property type="project" value="UniProtKB-KW"/>
</dbReference>
<dbReference type="Gene3D" id="4.10.375.10">
    <property type="entry name" value="Lipoxygenase-1, Domain 2"/>
    <property type="match status" value="1"/>
</dbReference>
<organism evidence="18 19">
    <name type="scientific">Cuscuta campestris</name>
    <dbReference type="NCBI Taxonomy" id="132261"/>
    <lineage>
        <taxon>Eukaryota</taxon>
        <taxon>Viridiplantae</taxon>
        <taxon>Streptophyta</taxon>
        <taxon>Embryophyta</taxon>
        <taxon>Tracheophyta</taxon>
        <taxon>Spermatophyta</taxon>
        <taxon>Magnoliopsida</taxon>
        <taxon>eudicotyledons</taxon>
        <taxon>Gunneridae</taxon>
        <taxon>Pentapetalae</taxon>
        <taxon>asterids</taxon>
        <taxon>lamiids</taxon>
        <taxon>Solanales</taxon>
        <taxon>Convolvulaceae</taxon>
        <taxon>Cuscuteae</taxon>
        <taxon>Cuscuta</taxon>
        <taxon>Cuscuta subgen. Grammica</taxon>
        <taxon>Cuscuta sect. Cleistogrammica</taxon>
    </lineage>
</organism>
<dbReference type="Gene3D" id="1.20.245.10">
    <property type="entry name" value="Lipoxygenase-1, Domain 5"/>
    <property type="match status" value="1"/>
</dbReference>
<dbReference type="FunFam" id="3.10.450.60:FF:000002">
    <property type="entry name" value="Lipoxygenase"/>
    <property type="match status" value="1"/>
</dbReference>
<comment type="pathway">
    <text evidence="15">Lipid metabolism; oxylipin biosynthesis.</text>
</comment>
<dbReference type="InterPro" id="IPR020833">
    <property type="entry name" value="LipOase_Fe_BS"/>
</dbReference>
<keyword evidence="4 15" id="KW-0444">Lipid biosynthesis</keyword>
<comment type="cofactor">
    <cofactor evidence="1 14">
        <name>Fe cation</name>
        <dbReference type="ChEBI" id="CHEBI:24875"/>
    </cofactor>
</comment>
<evidence type="ECO:0000256" key="7">
    <source>
        <dbReference type="ARBA" id="ARBA00022832"/>
    </source>
</evidence>
<dbReference type="Pfam" id="PF01477">
    <property type="entry name" value="PLAT"/>
    <property type="match status" value="1"/>
</dbReference>
<feature type="domain" description="Lipoxygenase" evidence="17">
    <location>
        <begin position="202"/>
        <end position="900"/>
    </location>
</feature>
<keyword evidence="11" id="KW-0443">Lipid metabolism</keyword>
<dbReference type="InterPro" id="IPR013819">
    <property type="entry name" value="LipOase_C"/>
</dbReference>
<evidence type="ECO:0000256" key="11">
    <source>
        <dbReference type="ARBA" id="ARBA00023098"/>
    </source>
</evidence>